<feature type="compositionally biased region" description="Basic residues" evidence="1">
    <location>
        <begin position="2554"/>
        <end position="2565"/>
    </location>
</feature>
<feature type="region of interest" description="Disordered" evidence="1">
    <location>
        <begin position="2509"/>
        <end position="2565"/>
    </location>
</feature>
<proteinExistence type="predicted"/>
<dbReference type="Pfam" id="PF07539">
    <property type="entry name" value="UTP20_N"/>
    <property type="match status" value="1"/>
</dbReference>
<reference evidence="5" key="2">
    <citation type="submission" date="2022-06" db="UniProtKB">
        <authorList>
            <consortium name="EnsemblMetazoa"/>
        </authorList>
    </citation>
    <scope>IDENTIFICATION</scope>
    <source>
        <strain evidence="5">PS312</strain>
    </source>
</reference>
<feature type="compositionally biased region" description="Basic residues" evidence="1">
    <location>
        <begin position="2534"/>
        <end position="2546"/>
    </location>
</feature>
<dbReference type="GO" id="GO:0032040">
    <property type="term" value="C:small-subunit processome"/>
    <property type="evidence" value="ECO:0000318"/>
    <property type="project" value="GO_Central"/>
</dbReference>
<name>A0A8R1YM57_PRIPA</name>
<dbReference type="PANTHER" id="PTHR17695:SF11">
    <property type="entry name" value="SMALL SUBUNIT PROCESSOME COMPONENT 20 HOMOLOG"/>
    <property type="match status" value="1"/>
</dbReference>
<evidence type="ECO:0000259" key="2">
    <source>
        <dbReference type="Pfam" id="PF07539"/>
    </source>
</evidence>
<feature type="compositionally biased region" description="Basic and acidic residues" evidence="1">
    <location>
        <begin position="2509"/>
        <end position="2520"/>
    </location>
</feature>
<dbReference type="InterPro" id="IPR046523">
    <property type="entry name" value="UTP20_dom"/>
</dbReference>
<dbReference type="GO" id="GO:0005730">
    <property type="term" value="C:nucleolus"/>
    <property type="evidence" value="ECO:0000318"/>
    <property type="project" value="GO_Central"/>
</dbReference>
<dbReference type="InterPro" id="IPR016024">
    <property type="entry name" value="ARM-type_fold"/>
</dbReference>
<dbReference type="Pfam" id="PF20416">
    <property type="entry name" value="UTP20"/>
    <property type="match status" value="1"/>
</dbReference>
<evidence type="ECO:0000313" key="5">
    <source>
        <dbReference type="EnsemblMetazoa" id="PPA25275.1"/>
    </source>
</evidence>
<protein>
    <submittedName>
        <fullName evidence="5">Tag-184 protein</fullName>
    </submittedName>
</protein>
<dbReference type="InterPro" id="IPR011989">
    <property type="entry name" value="ARM-like"/>
</dbReference>
<dbReference type="GO" id="GO:0030686">
    <property type="term" value="C:90S preribosome"/>
    <property type="evidence" value="ECO:0000318"/>
    <property type="project" value="GO_Central"/>
</dbReference>
<dbReference type="Pfam" id="PF23099">
    <property type="entry name" value="UTP20_C"/>
    <property type="match status" value="1"/>
</dbReference>
<dbReference type="PANTHER" id="PTHR17695">
    <property type="entry name" value="SMALL SUBUNIT PROCESSOME COMPONENT 20 HOMOLOG"/>
    <property type="match status" value="1"/>
</dbReference>
<dbReference type="Gene3D" id="1.25.10.10">
    <property type="entry name" value="Leucine-rich Repeat Variant"/>
    <property type="match status" value="2"/>
</dbReference>
<evidence type="ECO:0000313" key="6">
    <source>
        <dbReference type="Proteomes" id="UP000005239"/>
    </source>
</evidence>
<dbReference type="InterPro" id="IPR052575">
    <property type="entry name" value="SSU_processome_comp_20"/>
</dbReference>
<dbReference type="InterPro" id="IPR011430">
    <property type="entry name" value="UTP20_N"/>
</dbReference>
<evidence type="ECO:0000259" key="4">
    <source>
        <dbReference type="Pfam" id="PF23099"/>
    </source>
</evidence>
<keyword evidence="6" id="KW-1185">Reference proteome</keyword>
<gene>
    <name evidence="5" type="primary">WBGene00114829</name>
</gene>
<evidence type="ECO:0000256" key="1">
    <source>
        <dbReference type="SAM" id="MobiDB-lite"/>
    </source>
</evidence>
<feature type="domain" description="U3 small nucleolar RNA-associated protein 20" evidence="3">
    <location>
        <begin position="1674"/>
        <end position="1890"/>
    </location>
</feature>
<sequence length="2565" mass="289988">MQSLSLRTYVITMGRKGKNTFQHISFTKRVEKVGGDAAKWGSKLAKASEETDSFLIDELTKWNDKDHGQDYVDFINDLPMHEMQTCAQLLHKRDTIMTVMLDHLRKENTSSRLALVEILMGAIRDYRESFEDYVYPSLEALIRMAERNSEGVHIKRGSAGDSSEEVHILEAIFLAITLINRLHSDVLLKNYKKTYSLFLTLLGASHYHLRRFASESLSVLLRKMSKLEKLASLAVNNVDEEKLEDGISLLFFYTLRGTNKQLHSRATHKLEQILQGIFDGSSNEKVHDASIRIMMKTMDSLIGFALPKELMRTITIELDFASSCEKEREKLAMWKVISHTVDKSRKIKEDPSDIALPILNGLKDAMEKDKENTNEYAQLIPQLALSLWNDSSISAPFISFVSSLMEWIDNPIEILGGLRQMERFEMQLMPVLAKLANRQASSSIGLSSCALSLYADICEEKRPLTESWMGGERTAFFNTSDHTDVKKWICSRMSSLSSEKDKEVIAQLLVVWPWIHSSVETPNGIDSVQSWIATEMDKDEVDSQLILIGITSLFIIDPSLLMSIKKEKMFQFIRNNSSSDASIRVLWLWLRARDEWKDEREAEELCTLLGECLLCGRSSVRKAILECLSPFQFTLPVDHQGNKESESAFSILLSAEREEHDLGGYRKRVMYLRKLSFPYHKKFVPESILEIAERMILRVHISQLMERFTPLWKEMYEIVGSFARGQSIDEFWLIMGRALNMAGDDIRREREESAQSWYSNIVNFAHELKIDSISFRVQIFRLLSEMPDVAEKRARLITPIIMNIYQHDWLREEEKVVEEEEKEEEEKEDNEEGVVSKGGKRLGKKAALQSLTAGLELYSKFSNLKSISGGKQFREMIAELLLSVEMQVPALSCLFAYRNKTLLPYKENLERLCGEKTFRDEMALFTVDEENCVIEEVHRPQVIPIFLRIVLGMLKSKQPVHVQKRGALMGAIAGCRPEEISTFLSILFAPVMPMIGSSEEDPLLEKVRIDVEEHLHKISLARTGWAIRQTSKVVVRLSTTMAASDQSMLLRLLSVSGVLLEMGRSHFPTKAIKPLRQAIGDAFVQFFKAFPSRGVTDSELIVLCRHFIQVGLEKENVPQDMVDATLPSCVMSAPQMVSKLISSWTSLPQLWSLLNHPCIETKEGEIITPFHLLSSSLMVAMKDKEMISLARKAFSNLLTLANEPLLMTHLKQAELPKLPASVNLGTRLVVQQLPFVLAFLLNTIEKKQFSDASSDVEMLARVSPFIQSPSHRSRFSSVLIKQAVDSPRDSRLPTVLSALANFSSTLENPRTLLRSLAPLFSVVSMRESREALAGVLRGLAKNDAIKGDQLRSLLLSVADLDSWDRRKVEEADYEKRHAAYHVVDEYCRSSSHLDGDVTALIVHTHVFALRTVSDVALRAAASDSLQEVIKAIGRAVIVMERVEGTEGKKKKEEEEKGTDERIQLIDKHVIPLVVYGFGHKDQNIRDEMMRSFSVMVNSFQFHPKIGPLSLLKSDDDEIDFFTNIIHIQTHRRQRALMRLSEMIEGEKVDVPVESLIRFILPLAEQWFVVENSSMAALSDEALRVFTAILSKSDWKKYIARFDYWLRKLEGAEQRKPIVRVMVAIVDGFHFDITDESCGVRKKVLSHLIPSLKQCIDSKEASTIHKKAGSKQYYSEEDDVQRAPVALATTRLLKKLPQQIMDEHLQSVVLKMAQLLGSHSDRVRATARKTLSGMAIALGSKYLPFILKELKHILTKGFKVHVMIYTVHSLIVDMEGTIGHGDIDSAVDEVVESCCEDLFGLVAEEKEVGAIRSATVEAKQSKSLDTLMLLGRFVSATSLGRLISPLERWLDNKPSANTHKVVGSALKEIAIGLKKNEGIDHRHLLIYVHHQMTTNLNKIKEKDDEWERLEAEEEEKARNPESCLIIPKAPKRIGIIQKAKKGHAPVLLEFALHLFSSCLSAVTWKENGDEMRLDPFLDLVTKCLELKYERVATNALRCLLLLFPRELPSLQSKLKSISDRLFALLSTYASFATAKGSAALLNQMIFKSFAAMIKVSKENIIGGKRMEILLSYIHSDLLETHKQATAFTLLKAIVQREIRHPELNTIIRRVEELSVQAEIDYVRAHCRQLLLLFIGSHPDGMKVEEHVEFLLAQLNYEMEDGRLSAIDTIHALFNSLVQSALDPVGLTCIIRLASRIVSEPNEKGRAMAALAMRRLLANLSDSRRNDGFMAAMDWLDADKDSIKAAGACLLLQLCLMEGGGAKEETDRERLRKAVQAIAVSLSSADSSSITPRTAILLIDSLSAIIGVLGKEGMKGAEKGLEKAYGVMEMWMKSKVVETRRSCCVLLGNLLTLGKEEQCPSGWSLFECAVWPMSGKKTMETEITSLVMKNTLATIERLNDQEMDKACEKLERISRHEIVNAPNEAIKRSSCFKIAAAMALKTEEGGERMKMILDHFVPLLSREISRKSAASVVDELASLASEVMEVLKKKGGEKQVADRMITAMKESRELKDERRAERKRMIASDPVTAAKETIKKQKKKREAKKRKMDIHNPNRIFKRKKALERED</sequence>
<dbReference type="Proteomes" id="UP000005239">
    <property type="component" value="Unassembled WGS sequence"/>
</dbReference>
<accession>A0A8R1YM57</accession>
<dbReference type="EnsemblMetazoa" id="PPA25275.1">
    <property type="protein sequence ID" value="PPA25275.1"/>
    <property type="gene ID" value="WBGene00114829"/>
</dbReference>
<dbReference type="InterPro" id="IPR057525">
    <property type="entry name" value="UTP20_C"/>
</dbReference>
<feature type="domain" description="U3 small nucleolar RNA-associated protein 20 C-terminal" evidence="4">
    <location>
        <begin position="2263"/>
        <end position="2547"/>
    </location>
</feature>
<feature type="domain" description="U3 small nucleolar RNA-associated protein 20 N-terminal" evidence="2">
    <location>
        <begin position="846"/>
        <end position="1433"/>
    </location>
</feature>
<organism evidence="5 6">
    <name type="scientific">Pristionchus pacificus</name>
    <name type="common">Parasitic nematode worm</name>
    <dbReference type="NCBI Taxonomy" id="54126"/>
    <lineage>
        <taxon>Eukaryota</taxon>
        <taxon>Metazoa</taxon>
        <taxon>Ecdysozoa</taxon>
        <taxon>Nematoda</taxon>
        <taxon>Chromadorea</taxon>
        <taxon>Rhabditida</taxon>
        <taxon>Rhabditina</taxon>
        <taxon>Diplogasteromorpha</taxon>
        <taxon>Diplogasteroidea</taxon>
        <taxon>Neodiplogasteridae</taxon>
        <taxon>Pristionchus</taxon>
    </lineage>
</organism>
<dbReference type="SUPFAM" id="SSF48371">
    <property type="entry name" value="ARM repeat"/>
    <property type="match status" value="3"/>
</dbReference>
<reference evidence="6" key="1">
    <citation type="journal article" date="2008" name="Nat. Genet.">
        <title>The Pristionchus pacificus genome provides a unique perspective on nematode lifestyle and parasitism.</title>
        <authorList>
            <person name="Dieterich C."/>
            <person name="Clifton S.W."/>
            <person name="Schuster L.N."/>
            <person name="Chinwalla A."/>
            <person name="Delehaunty K."/>
            <person name="Dinkelacker I."/>
            <person name="Fulton L."/>
            <person name="Fulton R."/>
            <person name="Godfrey J."/>
            <person name="Minx P."/>
            <person name="Mitreva M."/>
            <person name="Roeseler W."/>
            <person name="Tian H."/>
            <person name="Witte H."/>
            <person name="Yang S.P."/>
            <person name="Wilson R.K."/>
            <person name="Sommer R.J."/>
        </authorList>
    </citation>
    <scope>NUCLEOTIDE SEQUENCE [LARGE SCALE GENOMIC DNA]</scope>
    <source>
        <strain evidence="6">PS312</strain>
    </source>
</reference>
<evidence type="ECO:0000259" key="3">
    <source>
        <dbReference type="Pfam" id="PF20416"/>
    </source>
</evidence>